<comment type="caution">
    <text evidence="1">The sequence shown here is derived from an EMBL/GenBank/DDBJ whole genome shotgun (WGS) entry which is preliminary data.</text>
</comment>
<protein>
    <submittedName>
        <fullName evidence="1">Uncharacterized protein</fullName>
    </submittedName>
</protein>
<name>A0ACC3D656_9PEZI</name>
<evidence type="ECO:0000313" key="1">
    <source>
        <dbReference type="EMBL" id="KAK3062273.1"/>
    </source>
</evidence>
<organism evidence="1 2">
    <name type="scientific">Coniosporium uncinatum</name>
    <dbReference type="NCBI Taxonomy" id="93489"/>
    <lineage>
        <taxon>Eukaryota</taxon>
        <taxon>Fungi</taxon>
        <taxon>Dikarya</taxon>
        <taxon>Ascomycota</taxon>
        <taxon>Pezizomycotina</taxon>
        <taxon>Dothideomycetes</taxon>
        <taxon>Dothideomycetes incertae sedis</taxon>
        <taxon>Coniosporium</taxon>
    </lineage>
</organism>
<reference evidence="1" key="1">
    <citation type="submission" date="2024-09" db="EMBL/GenBank/DDBJ databases">
        <title>Black Yeasts Isolated from many extreme environments.</title>
        <authorList>
            <person name="Coleine C."/>
            <person name="Stajich J.E."/>
            <person name="Selbmann L."/>
        </authorList>
    </citation>
    <scope>NUCLEOTIDE SEQUENCE</scope>
    <source>
        <strain evidence="1">CCFEE 5737</strain>
    </source>
</reference>
<keyword evidence="2" id="KW-1185">Reference proteome</keyword>
<accession>A0ACC3D656</accession>
<evidence type="ECO:0000313" key="2">
    <source>
        <dbReference type="Proteomes" id="UP001186974"/>
    </source>
</evidence>
<gene>
    <name evidence="1" type="ORF">LTS18_004461</name>
</gene>
<proteinExistence type="predicted"/>
<dbReference type="EMBL" id="JAWDJW010007377">
    <property type="protein sequence ID" value="KAK3062273.1"/>
    <property type="molecule type" value="Genomic_DNA"/>
</dbReference>
<dbReference type="Proteomes" id="UP001186974">
    <property type="component" value="Unassembled WGS sequence"/>
</dbReference>
<sequence>MILGATRASPKPSWRHQGPHYGPQTSLEQLAIEKVLSNAAPIFGGYVDSEVNTSTWMKTYSDDTLITHMNLPGTHDTATWNYSLLTFTYLTSPSARKYFVQTKGSLSTLGSARGKITLFRRFDLDQLDQSYSDALPAAYIEDYYGLTTPLGSGAALNTQWKLNATTAALTRAATTHPDALFWTFATSNPIKDVPPETPRIMALGDGTEETPKGGVNQRLVEFWKRMMRKRAGIVMFGVYDTPGELVPTMLELLAPERRSGT</sequence>